<keyword evidence="2 7" id="KW-0812">Transmembrane</keyword>
<evidence type="ECO:0000313" key="9">
    <source>
        <dbReference type="EMBL" id="KAJ2907268.1"/>
    </source>
</evidence>
<evidence type="ECO:0000256" key="6">
    <source>
        <dbReference type="SAM" id="MobiDB-lite"/>
    </source>
</evidence>
<keyword evidence="10" id="KW-1185">Reference proteome</keyword>
<feature type="transmembrane region" description="Helical" evidence="7">
    <location>
        <begin position="23"/>
        <end position="44"/>
    </location>
</feature>
<evidence type="ECO:0000256" key="2">
    <source>
        <dbReference type="ARBA" id="ARBA00022692"/>
    </source>
</evidence>
<dbReference type="EMBL" id="JAKWBI020000003">
    <property type="protein sequence ID" value="KAJ2907268.1"/>
    <property type="molecule type" value="Genomic_DNA"/>
</dbReference>
<feature type="transmembrane region" description="Helical" evidence="7">
    <location>
        <begin position="193"/>
        <end position="215"/>
    </location>
</feature>
<dbReference type="InterPro" id="IPR052337">
    <property type="entry name" value="SAT4-like"/>
</dbReference>
<evidence type="ECO:0000256" key="5">
    <source>
        <dbReference type="ARBA" id="ARBA00038359"/>
    </source>
</evidence>
<name>A0AAD5RZZ4_9PEZI</name>
<reference evidence="9" key="1">
    <citation type="submission" date="2022-07" db="EMBL/GenBank/DDBJ databases">
        <title>Draft genome sequence of Zalerion maritima ATCC 34329, a (micro)plastics degrading marine fungus.</title>
        <authorList>
            <person name="Paco A."/>
            <person name="Goncalves M.F.M."/>
            <person name="Rocha-Santos T.A.P."/>
            <person name="Alves A."/>
        </authorList>
    </citation>
    <scope>NUCLEOTIDE SEQUENCE</scope>
    <source>
        <strain evidence="9">ATCC 34329</strain>
    </source>
</reference>
<dbReference type="PANTHER" id="PTHR33048">
    <property type="entry name" value="PTH11-LIKE INTEGRAL MEMBRANE PROTEIN (AFU_ORTHOLOGUE AFUA_5G11245)"/>
    <property type="match status" value="1"/>
</dbReference>
<keyword evidence="3 7" id="KW-1133">Transmembrane helix</keyword>
<dbReference type="InterPro" id="IPR049326">
    <property type="entry name" value="Rhodopsin_dom_fungi"/>
</dbReference>
<feature type="region of interest" description="Disordered" evidence="6">
    <location>
        <begin position="340"/>
        <end position="368"/>
    </location>
</feature>
<comment type="caution">
    <text evidence="9">The sequence shown here is derived from an EMBL/GenBank/DDBJ whole genome shotgun (WGS) entry which is preliminary data.</text>
</comment>
<dbReference type="AlphaFoldDB" id="A0AAD5RZZ4"/>
<proteinExistence type="inferred from homology"/>
<comment type="similarity">
    <text evidence="5">Belongs to the SAT4 family.</text>
</comment>
<protein>
    <recommendedName>
        <fullName evidence="8">Rhodopsin domain-containing protein</fullName>
    </recommendedName>
</protein>
<evidence type="ECO:0000256" key="7">
    <source>
        <dbReference type="SAM" id="Phobius"/>
    </source>
</evidence>
<gene>
    <name evidence="9" type="ORF">MKZ38_006562</name>
</gene>
<dbReference type="GO" id="GO:0016020">
    <property type="term" value="C:membrane"/>
    <property type="evidence" value="ECO:0007669"/>
    <property type="project" value="UniProtKB-SubCell"/>
</dbReference>
<feature type="transmembrane region" description="Helical" evidence="7">
    <location>
        <begin position="268"/>
        <end position="286"/>
    </location>
</feature>
<feature type="transmembrane region" description="Helical" evidence="7">
    <location>
        <begin position="149"/>
        <end position="173"/>
    </location>
</feature>
<evidence type="ECO:0000256" key="1">
    <source>
        <dbReference type="ARBA" id="ARBA00004141"/>
    </source>
</evidence>
<feature type="transmembrane region" description="Helical" evidence="7">
    <location>
        <begin position="227"/>
        <end position="248"/>
    </location>
</feature>
<organism evidence="9 10">
    <name type="scientific">Zalerion maritima</name>
    <dbReference type="NCBI Taxonomy" id="339359"/>
    <lineage>
        <taxon>Eukaryota</taxon>
        <taxon>Fungi</taxon>
        <taxon>Dikarya</taxon>
        <taxon>Ascomycota</taxon>
        <taxon>Pezizomycotina</taxon>
        <taxon>Sordariomycetes</taxon>
        <taxon>Lulworthiomycetidae</taxon>
        <taxon>Lulworthiales</taxon>
        <taxon>Lulworthiaceae</taxon>
        <taxon>Zalerion</taxon>
    </lineage>
</organism>
<evidence type="ECO:0000313" key="10">
    <source>
        <dbReference type="Proteomes" id="UP001201980"/>
    </source>
</evidence>
<feature type="domain" description="Rhodopsin" evidence="8">
    <location>
        <begin position="40"/>
        <end position="292"/>
    </location>
</feature>
<accession>A0AAD5RZZ4</accession>
<dbReference type="Pfam" id="PF20684">
    <property type="entry name" value="Fung_rhodopsin"/>
    <property type="match status" value="1"/>
</dbReference>
<evidence type="ECO:0000256" key="4">
    <source>
        <dbReference type="ARBA" id="ARBA00023136"/>
    </source>
</evidence>
<dbReference type="Proteomes" id="UP001201980">
    <property type="component" value="Unassembled WGS sequence"/>
</dbReference>
<comment type="subcellular location">
    <subcellularLocation>
        <location evidence="1">Membrane</location>
        <topology evidence="1">Multi-pass membrane protein</topology>
    </subcellularLocation>
</comment>
<evidence type="ECO:0000259" key="8">
    <source>
        <dbReference type="Pfam" id="PF20684"/>
    </source>
</evidence>
<dbReference type="PANTHER" id="PTHR33048:SF47">
    <property type="entry name" value="INTEGRAL MEMBRANE PROTEIN-RELATED"/>
    <property type="match status" value="1"/>
</dbReference>
<sequence length="368" mass="41037">MDPSQYPPEVIEALAKDDQRPNVIAALVCACAISAFTVGLRCYVRIVKLRIFGWDDWFMIIAEVFGIGMAVTLGLDTRDVVADFDLDKQTETKGGLGRHMLNLTQDEMLLYFKSFYSSILVYNAGMTFVKISILLQYRRIFHSGWFQRATLVLFVYIVLWGIAVVIWVGVLCIPVDKFWNPDAEGRCLDLLPAFYVPAAMNIATDFAIFLLPLPVLKTIQLPRRQKYMLYGIFGIGLFTCTISIVRLYTLKQAAEDQDSTWATVDAAIWSYVEICMAITVGSLPTLRPLITRFLPASMNAASSNNYLSAASKTSRAGYIRYGRDNSASAGQAAVKVATSISHSGTTSDERGIEMDSTEELNRKHRLPV</sequence>
<feature type="transmembrane region" description="Helical" evidence="7">
    <location>
        <begin position="56"/>
        <end position="75"/>
    </location>
</feature>
<feature type="transmembrane region" description="Helical" evidence="7">
    <location>
        <begin position="115"/>
        <end position="137"/>
    </location>
</feature>
<evidence type="ECO:0000256" key="3">
    <source>
        <dbReference type="ARBA" id="ARBA00022989"/>
    </source>
</evidence>
<keyword evidence="4 7" id="KW-0472">Membrane</keyword>